<dbReference type="GO" id="GO:0070006">
    <property type="term" value="F:metalloaminopeptidase activity"/>
    <property type="evidence" value="ECO:0007669"/>
    <property type="project" value="InterPro"/>
</dbReference>
<protein>
    <recommendedName>
        <fullName evidence="4">Xaa-Pro aminopeptidase</fullName>
        <ecNumber evidence="4">3.4.11.9</ecNumber>
    </recommendedName>
</protein>
<evidence type="ECO:0000256" key="4">
    <source>
        <dbReference type="ARBA" id="ARBA00012574"/>
    </source>
</evidence>
<comment type="similarity">
    <text evidence="3 10">Belongs to the peptidase M24B family.</text>
</comment>
<dbReference type="Proteomes" id="UP000320300">
    <property type="component" value="Unassembled WGS sequence"/>
</dbReference>
<dbReference type="InterPro" id="IPR036005">
    <property type="entry name" value="Creatinase/aminopeptidase-like"/>
</dbReference>
<keyword evidence="13" id="KW-0031">Aminopeptidase</keyword>
<dbReference type="PANTHER" id="PTHR43226:SF4">
    <property type="entry name" value="XAA-PRO AMINOPEPTIDASE 3"/>
    <property type="match status" value="1"/>
</dbReference>
<keyword evidence="11" id="KW-0472">Membrane</keyword>
<sequence length="472" mass="54581">MCSKIKQIFISHNRYTNTVPILTYFRIWIYLTLFANIVSLIMKYEDIENKLFIENRIKFRKLLNNNSLAIFQSNDEFPKSGDQDFPFKQNADLFYLSGIDQEKTILLIYPDCPNPMYREVLFLRQTSDQIKVWEGHKFTKLSAQKASGIQTVYWLEDFEAILHSIIAYADFIYLNINENVTSAYTIPSRDIRFIEHLKSKYPLHHYERAAPLMRQLRDTKSHEEVQLIQKACDITRDAFLRVLRFTRPGVTEYEIEAEIIHEFIRKRATGHAYPPIIASGKNANILHYGDNNQICAAGELILMDFGAEYANYNADMSRTIPVSGRFTPRQKDVYNAVLYVMKEAKTMLKPGLTAKDYNLEIGEIMTAQLVGLNLLDLKDVKAQNPAYPLYKKYFMHGISHHLGLDVHDFANRYIPFSEGNVLTCEPGIYIPEEGFGIRLENNLLLTSDGNIDLMANIPLEAEEIEEMMNSAY</sequence>
<evidence type="ECO:0000256" key="5">
    <source>
        <dbReference type="ARBA" id="ARBA00022670"/>
    </source>
</evidence>
<gene>
    <name evidence="13" type="ORF">SAMN06265348_108185</name>
</gene>
<dbReference type="InterPro" id="IPR052433">
    <property type="entry name" value="X-Pro_dipept-like"/>
</dbReference>
<dbReference type="SUPFAM" id="SSF55920">
    <property type="entry name" value="Creatinase/aminopeptidase"/>
    <property type="match status" value="1"/>
</dbReference>
<dbReference type="CDD" id="cd01087">
    <property type="entry name" value="Prolidase"/>
    <property type="match status" value="1"/>
</dbReference>
<dbReference type="InterPro" id="IPR001131">
    <property type="entry name" value="Peptidase_M24B_aminopep-P_CS"/>
</dbReference>
<dbReference type="GO" id="GO:0006508">
    <property type="term" value="P:proteolysis"/>
    <property type="evidence" value="ECO:0007669"/>
    <property type="project" value="UniProtKB-KW"/>
</dbReference>
<accession>A0A521EIF2</accession>
<comment type="cofactor">
    <cofactor evidence="2">
        <name>Mn(2+)</name>
        <dbReference type="ChEBI" id="CHEBI:29035"/>
    </cofactor>
</comment>
<dbReference type="InterPro" id="IPR029149">
    <property type="entry name" value="Creatin/AminoP/Spt16_N"/>
</dbReference>
<reference evidence="13 14" key="1">
    <citation type="submission" date="2017-05" db="EMBL/GenBank/DDBJ databases">
        <authorList>
            <person name="Varghese N."/>
            <person name="Submissions S."/>
        </authorList>
    </citation>
    <scope>NUCLEOTIDE SEQUENCE [LARGE SCALE GENOMIC DNA]</scope>
    <source>
        <strain evidence="13 14">DSM 19036</strain>
    </source>
</reference>
<evidence type="ECO:0000256" key="8">
    <source>
        <dbReference type="ARBA" id="ARBA00023049"/>
    </source>
</evidence>
<evidence type="ECO:0000256" key="6">
    <source>
        <dbReference type="ARBA" id="ARBA00022723"/>
    </source>
</evidence>
<dbReference type="EMBL" id="FXTN01000008">
    <property type="protein sequence ID" value="SMO83707.1"/>
    <property type="molecule type" value="Genomic_DNA"/>
</dbReference>
<evidence type="ECO:0000259" key="12">
    <source>
        <dbReference type="SMART" id="SM01011"/>
    </source>
</evidence>
<dbReference type="Pfam" id="PF00557">
    <property type="entry name" value="Peptidase_M24"/>
    <property type="match status" value="1"/>
</dbReference>
<dbReference type="GO" id="GO:0030145">
    <property type="term" value="F:manganese ion binding"/>
    <property type="evidence" value="ECO:0007669"/>
    <property type="project" value="InterPro"/>
</dbReference>
<dbReference type="PANTHER" id="PTHR43226">
    <property type="entry name" value="XAA-PRO AMINOPEPTIDASE 3"/>
    <property type="match status" value="1"/>
</dbReference>
<evidence type="ECO:0000256" key="3">
    <source>
        <dbReference type="ARBA" id="ARBA00008766"/>
    </source>
</evidence>
<evidence type="ECO:0000313" key="14">
    <source>
        <dbReference type="Proteomes" id="UP000320300"/>
    </source>
</evidence>
<evidence type="ECO:0000256" key="1">
    <source>
        <dbReference type="ARBA" id="ARBA00001424"/>
    </source>
</evidence>
<dbReference type="EC" id="3.4.11.9" evidence="4"/>
<feature type="transmembrane region" description="Helical" evidence="11">
    <location>
        <begin position="21"/>
        <end position="42"/>
    </location>
</feature>
<evidence type="ECO:0000256" key="9">
    <source>
        <dbReference type="ARBA" id="ARBA00023211"/>
    </source>
</evidence>
<name>A0A521EIF2_9SPHI</name>
<keyword evidence="14" id="KW-1185">Reference proteome</keyword>
<comment type="catalytic activity">
    <reaction evidence="1">
        <text>Release of any N-terminal amino acid, including proline, that is linked to proline, even from a dipeptide or tripeptide.</text>
        <dbReference type="EC" id="3.4.11.9"/>
    </reaction>
</comment>
<keyword evidence="7" id="KW-0378">Hydrolase</keyword>
<keyword evidence="5" id="KW-0645">Protease</keyword>
<proteinExistence type="inferred from homology"/>
<keyword evidence="11" id="KW-0812">Transmembrane</keyword>
<feature type="domain" description="Aminopeptidase P N-terminal" evidence="12">
    <location>
        <begin position="47"/>
        <end position="183"/>
    </location>
</feature>
<evidence type="ECO:0000313" key="13">
    <source>
        <dbReference type="EMBL" id="SMO83707.1"/>
    </source>
</evidence>
<keyword evidence="11" id="KW-1133">Transmembrane helix</keyword>
<evidence type="ECO:0000256" key="2">
    <source>
        <dbReference type="ARBA" id="ARBA00001936"/>
    </source>
</evidence>
<dbReference type="SMART" id="SM01011">
    <property type="entry name" value="AMP_N"/>
    <property type="match status" value="1"/>
</dbReference>
<dbReference type="Gene3D" id="3.40.350.10">
    <property type="entry name" value="Creatinase/prolidase N-terminal domain"/>
    <property type="match status" value="1"/>
</dbReference>
<dbReference type="Pfam" id="PF05195">
    <property type="entry name" value="AMP_N"/>
    <property type="match status" value="1"/>
</dbReference>
<dbReference type="InterPro" id="IPR000994">
    <property type="entry name" value="Pept_M24"/>
</dbReference>
<dbReference type="PROSITE" id="PS00491">
    <property type="entry name" value="PROLINE_PEPTIDASE"/>
    <property type="match status" value="1"/>
</dbReference>
<evidence type="ECO:0000256" key="7">
    <source>
        <dbReference type="ARBA" id="ARBA00022801"/>
    </source>
</evidence>
<organism evidence="13 14">
    <name type="scientific">Pedobacter westerhofensis</name>
    <dbReference type="NCBI Taxonomy" id="425512"/>
    <lineage>
        <taxon>Bacteria</taxon>
        <taxon>Pseudomonadati</taxon>
        <taxon>Bacteroidota</taxon>
        <taxon>Sphingobacteriia</taxon>
        <taxon>Sphingobacteriales</taxon>
        <taxon>Sphingobacteriaceae</taxon>
        <taxon>Pedobacter</taxon>
    </lineage>
</organism>
<dbReference type="SUPFAM" id="SSF53092">
    <property type="entry name" value="Creatinase/prolidase N-terminal domain"/>
    <property type="match status" value="1"/>
</dbReference>
<keyword evidence="9" id="KW-0464">Manganese</keyword>
<dbReference type="AlphaFoldDB" id="A0A521EIF2"/>
<dbReference type="InterPro" id="IPR007865">
    <property type="entry name" value="Aminopep_P_N"/>
</dbReference>
<dbReference type="Gene3D" id="3.90.230.10">
    <property type="entry name" value="Creatinase/methionine aminopeptidase superfamily"/>
    <property type="match status" value="1"/>
</dbReference>
<keyword evidence="6 10" id="KW-0479">Metal-binding</keyword>
<keyword evidence="8" id="KW-0482">Metalloprotease</keyword>
<evidence type="ECO:0000256" key="10">
    <source>
        <dbReference type="RuleBase" id="RU000590"/>
    </source>
</evidence>
<evidence type="ECO:0000256" key="11">
    <source>
        <dbReference type="SAM" id="Phobius"/>
    </source>
</evidence>